<comment type="caution">
    <text evidence="1">The sequence shown here is derived from an EMBL/GenBank/DDBJ whole genome shotgun (WGS) entry which is preliminary data.</text>
</comment>
<name>A0AAD5RCF1_PARTN</name>
<dbReference type="EMBL" id="JAHQIW010007303">
    <property type="protein sequence ID" value="KAJ1373516.1"/>
    <property type="molecule type" value="Genomic_DNA"/>
</dbReference>
<dbReference type="Proteomes" id="UP001196413">
    <property type="component" value="Unassembled WGS sequence"/>
</dbReference>
<accession>A0AAD5RCF1</accession>
<dbReference type="AlphaFoldDB" id="A0AAD5RCF1"/>
<organism evidence="1 2">
    <name type="scientific">Parelaphostrongylus tenuis</name>
    <name type="common">Meningeal worm</name>
    <dbReference type="NCBI Taxonomy" id="148309"/>
    <lineage>
        <taxon>Eukaryota</taxon>
        <taxon>Metazoa</taxon>
        <taxon>Ecdysozoa</taxon>
        <taxon>Nematoda</taxon>
        <taxon>Chromadorea</taxon>
        <taxon>Rhabditida</taxon>
        <taxon>Rhabditina</taxon>
        <taxon>Rhabditomorpha</taxon>
        <taxon>Strongyloidea</taxon>
        <taxon>Metastrongylidae</taxon>
        <taxon>Parelaphostrongylus</taxon>
    </lineage>
</organism>
<evidence type="ECO:0000313" key="2">
    <source>
        <dbReference type="Proteomes" id="UP001196413"/>
    </source>
</evidence>
<protein>
    <submittedName>
        <fullName evidence="1">Uncharacterized protein</fullName>
    </submittedName>
</protein>
<evidence type="ECO:0000313" key="1">
    <source>
        <dbReference type="EMBL" id="KAJ1373516.1"/>
    </source>
</evidence>
<gene>
    <name evidence="1" type="ORF">KIN20_035932</name>
</gene>
<keyword evidence="2" id="KW-1185">Reference proteome</keyword>
<proteinExistence type="predicted"/>
<reference evidence="1" key="1">
    <citation type="submission" date="2021-06" db="EMBL/GenBank/DDBJ databases">
        <title>Parelaphostrongylus tenuis whole genome reference sequence.</title>
        <authorList>
            <person name="Garwood T.J."/>
            <person name="Larsen P.A."/>
            <person name="Fountain-Jones N.M."/>
            <person name="Garbe J.R."/>
            <person name="Macchietto M.G."/>
            <person name="Kania S.A."/>
            <person name="Gerhold R.W."/>
            <person name="Richards J.E."/>
            <person name="Wolf T.M."/>
        </authorList>
    </citation>
    <scope>NUCLEOTIDE SEQUENCE</scope>
    <source>
        <strain evidence="1">MNPRO001-30</strain>
        <tissue evidence="1">Meninges</tissue>
    </source>
</reference>
<sequence>MAHQAIHPSGVGKLVLDWPQTCLGAYAALTPYSDKPPRVFVKARLFCELTVVFSCSSAGIPSKSQETAICQMLQVYRQYSLTN</sequence>